<dbReference type="InterPro" id="IPR035093">
    <property type="entry name" value="RelE/ParE_toxin_dom_sf"/>
</dbReference>
<organism evidence="3 4">
    <name type="scientific">Campylobacter ureolyticus</name>
    <dbReference type="NCBI Taxonomy" id="827"/>
    <lineage>
        <taxon>Bacteria</taxon>
        <taxon>Pseudomonadati</taxon>
        <taxon>Campylobacterota</taxon>
        <taxon>Epsilonproteobacteria</taxon>
        <taxon>Campylobacterales</taxon>
        <taxon>Campylobacteraceae</taxon>
        <taxon>Campylobacter</taxon>
    </lineage>
</organism>
<dbReference type="Pfam" id="PF05016">
    <property type="entry name" value="ParE_toxin"/>
    <property type="match status" value="1"/>
</dbReference>
<sequence>MVWQIKFTEKANKAFSKLDKAIQRRVLDKLKEISKHENPKDVGKALVGNLSGLWRYRVGDYRIVCSIEQTEIIILVVDIDHRRQVYN</sequence>
<dbReference type="SUPFAM" id="SSF143011">
    <property type="entry name" value="RelE-like"/>
    <property type="match status" value="1"/>
</dbReference>
<gene>
    <name evidence="3" type="ORF">CYJ41_08015</name>
</gene>
<dbReference type="Gene3D" id="3.30.2310.20">
    <property type="entry name" value="RelE-like"/>
    <property type="match status" value="1"/>
</dbReference>
<proteinExistence type="inferred from homology"/>
<dbReference type="AlphaFoldDB" id="A0A2I1N8C4"/>
<dbReference type="PANTHER" id="PTHR35601:SF1">
    <property type="entry name" value="TOXIN RELE"/>
    <property type="match status" value="1"/>
</dbReference>
<comment type="similarity">
    <text evidence="1">Belongs to the RelE toxin family.</text>
</comment>
<protein>
    <submittedName>
        <fullName evidence="3">Type II toxin-antitoxin system mRNA interferase toxin, RelE/StbE family</fullName>
    </submittedName>
</protein>
<evidence type="ECO:0000313" key="3">
    <source>
        <dbReference type="EMBL" id="PKZ28637.1"/>
    </source>
</evidence>
<evidence type="ECO:0000313" key="4">
    <source>
        <dbReference type="Proteomes" id="UP000234639"/>
    </source>
</evidence>
<comment type="caution">
    <text evidence="3">The sequence shown here is derived from an EMBL/GenBank/DDBJ whole genome shotgun (WGS) entry which is preliminary data.</text>
</comment>
<name>A0A2I1N8C4_9BACT</name>
<accession>A0A2I1N8C4</accession>
<dbReference type="Proteomes" id="UP000234639">
    <property type="component" value="Unassembled WGS sequence"/>
</dbReference>
<dbReference type="NCBIfam" id="TIGR02385">
    <property type="entry name" value="RelE_StbE"/>
    <property type="match status" value="1"/>
</dbReference>
<keyword evidence="2" id="KW-1277">Toxin-antitoxin system</keyword>
<evidence type="ECO:0000256" key="2">
    <source>
        <dbReference type="ARBA" id="ARBA00022649"/>
    </source>
</evidence>
<dbReference type="PANTHER" id="PTHR35601">
    <property type="entry name" value="TOXIN RELE"/>
    <property type="match status" value="1"/>
</dbReference>
<dbReference type="InterPro" id="IPR007712">
    <property type="entry name" value="RelE/ParE_toxin"/>
</dbReference>
<evidence type="ECO:0000256" key="1">
    <source>
        <dbReference type="ARBA" id="ARBA00006226"/>
    </source>
</evidence>
<dbReference type="RefSeq" id="WP_101637708.1">
    <property type="nucleotide sequence ID" value="NZ_PKHU01000012.1"/>
</dbReference>
<reference evidence="3 4" key="1">
    <citation type="submission" date="2017-12" db="EMBL/GenBank/DDBJ databases">
        <title>Phylogenetic diversity of female urinary microbiome.</title>
        <authorList>
            <person name="Thomas-White K."/>
            <person name="Wolfe A.J."/>
        </authorList>
    </citation>
    <scope>NUCLEOTIDE SEQUENCE [LARGE SCALE GENOMIC DNA]</scope>
    <source>
        <strain evidence="3 4">UMB0112</strain>
    </source>
</reference>
<dbReference type="EMBL" id="PKHU01000012">
    <property type="protein sequence ID" value="PKZ28637.1"/>
    <property type="molecule type" value="Genomic_DNA"/>
</dbReference>